<evidence type="ECO:0000313" key="2">
    <source>
        <dbReference type="EMBL" id="MBB5660528.1"/>
    </source>
</evidence>
<feature type="signal peptide" evidence="1">
    <location>
        <begin position="1"/>
        <end position="32"/>
    </location>
</feature>
<feature type="chain" id="PRO_5030987911" evidence="1">
    <location>
        <begin position="33"/>
        <end position="952"/>
    </location>
</feature>
<dbReference type="EMBL" id="JACIJB010000004">
    <property type="protein sequence ID" value="MBB5660528.1"/>
    <property type="molecule type" value="Genomic_DNA"/>
</dbReference>
<dbReference type="RefSeq" id="WP_123287912.1">
    <property type="nucleotide sequence ID" value="NZ_JACIJB010000004.1"/>
</dbReference>
<dbReference type="SUPFAM" id="SSF48452">
    <property type="entry name" value="TPR-like"/>
    <property type="match status" value="1"/>
</dbReference>
<sequence length="952" mass="100548">MSRTKATKGVLRSTVALAAAGSVAFAPLLTLAQEAPASAVTEPLAIRIGTTDTYTRIEFAGVVGARSRVAIDGRTVVVRVGTTAAPDVSRLKVDPPPGLEAIETRAVANGTELVLTLAEGASVTRGQADGAVWINLYRPGEAPPPSAATASAATVAVRAAPSADSVTLTFNWDRPVGAAVFRRGEAVWIVFDQAATLDMQGADDLGPAGEARWARGPDYTSLRIDAPRNLQVAASGQGNVWTVTLGGRAVPPGGVRVGRDEEGRASLVVTMAGATKAVWLTDPLVGDRFAAVTALAPGKGFAGRRQTVDLTLLPSAQGLGIETATDDLTIQPAGDRVLVSRPGGLTLSPPSAALVAADLAEDTPQKATHPALILGEWAATGDKGFVATHRRLQEAATDEAQVAGDNPRAPVEARLALARFLVGSGLHYEAIGVLNSIVAAAPGMLGEAEVRGLRAAARVAIGRYDEAAVDLAGAALSGDPSAQAWQGYLGTQRGDWTAARESFARASMVIDDFPPVWRARFGAAHAEAALKTGDTEAAKALISYCLSQDISAGEQLAVRLVQARLFELEGQTDRARAVYQAVGRAPLDQVAVPARLAAVKIDLARGAVTPIEAARVLEGLRWRWRGDITELEVIRTLGELYMSQGMYREALTALRSAGTRLSRLPGAEALQADLARVFRALFLEGGADGMPPIQALGLFYDFRELTPIGADGDEMVRRLARRLIDVDLLDQAAELLKHQVENRLEGVAQAQVAADLAVVYLMDRQPEAALQALWATRTTLLPTALASERRVLEARALLGLGRFDHALEVLGGDTSPEARAARAEVFWKQEKWGEAAALYEQGLGDRHEDTATPLTRDEENRLLRAAVGYSLAEDDTALLRLSRNWTPFIEKARAPNALRIALAGLNGLEDATSVREFAAMAARADTFTGWVESVKGRFRNEDGGEVAPAAAG</sequence>
<reference evidence="2 3" key="1">
    <citation type="submission" date="2020-08" db="EMBL/GenBank/DDBJ databases">
        <title>Genomic Encyclopedia of Type Strains, Phase IV (KMG-IV): sequencing the most valuable type-strain genomes for metagenomic binning, comparative biology and taxonomic classification.</title>
        <authorList>
            <person name="Goeker M."/>
        </authorList>
    </citation>
    <scope>NUCLEOTIDE SEQUENCE [LARGE SCALE GENOMIC DNA]</scope>
    <source>
        <strain evidence="2 3">DSM 24448</strain>
    </source>
</reference>
<dbReference type="InterPro" id="IPR011990">
    <property type="entry name" value="TPR-like_helical_dom_sf"/>
</dbReference>
<protein>
    <submittedName>
        <fullName evidence="2">Tetratricopeptide (TPR) repeat protein</fullName>
    </submittedName>
</protein>
<gene>
    <name evidence="2" type="ORF">FHS65_001274</name>
</gene>
<proteinExistence type="predicted"/>
<dbReference type="Gene3D" id="1.25.40.10">
    <property type="entry name" value="Tetratricopeptide repeat domain"/>
    <property type="match status" value="2"/>
</dbReference>
<keyword evidence="1" id="KW-0732">Signal</keyword>
<keyword evidence="3" id="KW-1185">Reference proteome</keyword>
<comment type="caution">
    <text evidence="2">The sequence shown here is derived from an EMBL/GenBank/DDBJ whole genome shotgun (WGS) entry which is preliminary data.</text>
</comment>
<dbReference type="AlphaFoldDB" id="A0A7W9A332"/>
<organism evidence="2 3">
    <name type="scientific">Brevundimonas halotolerans</name>
    <dbReference type="NCBI Taxonomy" id="69670"/>
    <lineage>
        <taxon>Bacteria</taxon>
        <taxon>Pseudomonadati</taxon>
        <taxon>Pseudomonadota</taxon>
        <taxon>Alphaproteobacteria</taxon>
        <taxon>Caulobacterales</taxon>
        <taxon>Caulobacteraceae</taxon>
        <taxon>Brevundimonas</taxon>
    </lineage>
</organism>
<dbReference type="OrthoDB" id="7431909at2"/>
<dbReference type="Proteomes" id="UP000548978">
    <property type="component" value="Unassembled WGS sequence"/>
</dbReference>
<name>A0A7W9A332_9CAUL</name>
<evidence type="ECO:0000256" key="1">
    <source>
        <dbReference type="SAM" id="SignalP"/>
    </source>
</evidence>
<evidence type="ECO:0000313" key="3">
    <source>
        <dbReference type="Proteomes" id="UP000548978"/>
    </source>
</evidence>
<accession>A0A7W9A332</accession>